<dbReference type="GO" id="GO:0005886">
    <property type="term" value="C:plasma membrane"/>
    <property type="evidence" value="ECO:0007669"/>
    <property type="project" value="UniProtKB-SubCell"/>
</dbReference>
<dbReference type="InterPro" id="IPR036259">
    <property type="entry name" value="MFS_trans_sf"/>
</dbReference>
<feature type="transmembrane region" description="Helical" evidence="7">
    <location>
        <begin position="361"/>
        <end position="380"/>
    </location>
</feature>
<evidence type="ECO:0000256" key="3">
    <source>
        <dbReference type="ARBA" id="ARBA00022475"/>
    </source>
</evidence>
<feature type="transmembrane region" description="Helical" evidence="7">
    <location>
        <begin position="12"/>
        <end position="34"/>
    </location>
</feature>
<proteinExistence type="predicted"/>
<reference evidence="9 10" key="1">
    <citation type="submission" date="2019-04" db="EMBL/GenBank/DDBJ databases">
        <title>Streptomyces oryziradicis sp. nov., a novel actinomycete isolated from rhizosphere soil of rice (Oryza sativa L.).</title>
        <authorList>
            <person name="Li C."/>
        </authorList>
    </citation>
    <scope>NUCLEOTIDE SEQUENCE [LARGE SCALE GENOMIC DNA]</scope>
    <source>
        <strain evidence="9 10">NEAU-C40</strain>
    </source>
</reference>
<dbReference type="AlphaFoldDB" id="A0A4V5N0R1"/>
<evidence type="ECO:0000256" key="7">
    <source>
        <dbReference type="SAM" id="Phobius"/>
    </source>
</evidence>
<evidence type="ECO:0000313" key="9">
    <source>
        <dbReference type="EMBL" id="TKA12249.1"/>
    </source>
</evidence>
<dbReference type="CDD" id="cd17503">
    <property type="entry name" value="MFS_LmrB_MDR_like"/>
    <property type="match status" value="1"/>
</dbReference>
<feature type="transmembrane region" description="Helical" evidence="7">
    <location>
        <begin position="106"/>
        <end position="129"/>
    </location>
</feature>
<feature type="transmembrane region" description="Helical" evidence="7">
    <location>
        <begin position="201"/>
        <end position="221"/>
    </location>
</feature>
<gene>
    <name evidence="9" type="ORF">FCI23_08205</name>
</gene>
<dbReference type="EMBL" id="SUMC01000005">
    <property type="protein sequence ID" value="TKA12249.1"/>
    <property type="molecule type" value="Genomic_DNA"/>
</dbReference>
<comment type="subcellular location">
    <subcellularLocation>
        <location evidence="1">Cell membrane</location>
        <topology evidence="1">Multi-pass membrane protein</topology>
    </subcellularLocation>
</comment>
<sequence>MTTASGSGRDHGITVIAMVVVLGSTMTILDTTIVNVALNHLSEGFHAPLATIQWVATGYTLALASVIPVTAWAIGRFGTKHVYIFSIALFTLGSALAGLSCNTGMLIAFRVLQGLGGGMVTPAGMTIVIRAADPARAGRTMSILGIPVLIGPLSGPVLGGWLVDAISWRAIFFVNLPIGALVLVLAARLLRRGTPQAARRLDVPGLLTLSPGLAALVYGLSTGGERGDFGSPGALVPTLLGAALVGAFTVRALTARHPLVDLRLFRRRVFGAGAGALALFCCAFLGSLLLGPLYYQLVRGQSATGAGLLAAPQTLATGITMQIATRLADKIAPARMVPVGVAVATTGFLLFTTQVAAGTPYWVLCGAGCVMGVGVGMTLMPTMTAVTRNLAHEVVPAASTALSIIQQVAGSVGTALISVLLSGALADRLAGRAAGRPASRKGNALGAVQALPAGARRAIAPRVAEAFQHTYGWAVALMALALVPALLLPRHTPEPVVAPTDPANRVPDPA</sequence>
<dbReference type="InterPro" id="IPR020846">
    <property type="entry name" value="MFS_dom"/>
</dbReference>
<evidence type="ECO:0000256" key="1">
    <source>
        <dbReference type="ARBA" id="ARBA00004651"/>
    </source>
</evidence>
<dbReference type="PROSITE" id="PS50850">
    <property type="entry name" value="MFS"/>
    <property type="match status" value="1"/>
</dbReference>
<feature type="transmembrane region" description="Helical" evidence="7">
    <location>
        <begin position="141"/>
        <end position="162"/>
    </location>
</feature>
<comment type="caution">
    <text evidence="9">The sequence shown here is derived from an EMBL/GenBank/DDBJ whole genome shotgun (WGS) entry which is preliminary data.</text>
</comment>
<evidence type="ECO:0000256" key="4">
    <source>
        <dbReference type="ARBA" id="ARBA00022692"/>
    </source>
</evidence>
<organism evidence="9 10">
    <name type="scientific">Actinacidiphila oryziradicis</name>
    <dbReference type="NCBI Taxonomy" id="2571141"/>
    <lineage>
        <taxon>Bacteria</taxon>
        <taxon>Bacillati</taxon>
        <taxon>Actinomycetota</taxon>
        <taxon>Actinomycetes</taxon>
        <taxon>Kitasatosporales</taxon>
        <taxon>Streptomycetaceae</taxon>
        <taxon>Actinacidiphila</taxon>
    </lineage>
</organism>
<evidence type="ECO:0000259" key="8">
    <source>
        <dbReference type="PROSITE" id="PS50850"/>
    </source>
</evidence>
<evidence type="ECO:0000256" key="6">
    <source>
        <dbReference type="ARBA" id="ARBA00023136"/>
    </source>
</evidence>
<keyword evidence="5 7" id="KW-1133">Transmembrane helix</keyword>
<evidence type="ECO:0000256" key="2">
    <source>
        <dbReference type="ARBA" id="ARBA00022448"/>
    </source>
</evidence>
<dbReference type="Gene3D" id="1.20.1720.10">
    <property type="entry name" value="Multidrug resistance protein D"/>
    <property type="match status" value="1"/>
</dbReference>
<feature type="transmembrane region" description="Helical" evidence="7">
    <location>
        <begin position="82"/>
        <end position="100"/>
    </location>
</feature>
<keyword evidence="6 7" id="KW-0472">Membrane</keyword>
<feature type="transmembrane region" description="Helical" evidence="7">
    <location>
        <begin position="54"/>
        <end position="75"/>
    </location>
</feature>
<dbReference type="InterPro" id="IPR011701">
    <property type="entry name" value="MFS"/>
</dbReference>
<dbReference type="InterPro" id="IPR004638">
    <property type="entry name" value="EmrB-like"/>
</dbReference>
<dbReference type="OrthoDB" id="9812221at2"/>
<feature type="transmembrane region" description="Helical" evidence="7">
    <location>
        <begin position="336"/>
        <end position="355"/>
    </location>
</feature>
<dbReference type="Proteomes" id="UP000305778">
    <property type="component" value="Unassembled WGS sequence"/>
</dbReference>
<dbReference type="SUPFAM" id="SSF103473">
    <property type="entry name" value="MFS general substrate transporter"/>
    <property type="match status" value="1"/>
</dbReference>
<dbReference type="Gene3D" id="1.20.1250.20">
    <property type="entry name" value="MFS general substrate transporter like domains"/>
    <property type="match status" value="1"/>
</dbReference>
<evidence type="ECO:0000313" key="10">
    <source>
        <dbReference type="Proteomes" id="UP000305778"/>
    </source>
</evidence>
<keyword evidence="2" id="KW-0813">Transport</keyword>
<accession>A0A4V5N0R1</accession>
<feature type="transmembrane region" description="Helical" evidence="7">
    <location>
        <begin position="274"/>
        <end position="297"/>
    </location>
</feature>
<feature type="transmembrane region" description="Helical" evidence="7">
    <location>
        <begin position="471"/>
        <end position="488"/>
    </location>
</feature>
<protein>
    <submittedName>
        <fullName evidence="9">DHA2 family efflux MFS transporter permease subunit</fullName>
    </submittedName>
</protein>
<evidence type="ECO:0000256" key="5">
    <source>
        <dbReference type="ARBA" id="ARBA00022989"/>
    </source>
</evidence>
<dbReference type="GO" id="GO:0022857">
    <property type="term" value="F:transmembrane transporter activity"/>
    <property type="evidence" value="ECO:0007669"/>
    <property type="project" value="InterPro"/>
</dbReference>
<feature type="domain" description="Major facilitator superfamily (MFS) profile" evidence="8">
    <location>
        <begin position="16"/>
        <end position="493"/>
    </location>
</feature>
<dbReference type="PANTHER" id="PTHR23501:SF1">
    <property type="entry name" value="TRANSPORT PROTEIN HSRA-RELATED"/>
    <property type="match status" value="1"/>
</dbReference>
<dbReference type="NCBIfam" id="TIGR00711">
    <property type="entry name" value="efflux_EmrB"/>
    <property type="match status" value="1"/>
</dbReference>
<dbReference type="Pfam" id="PF07690">
    <property type="entry name" value="MFS_1"/>
    <property type="match status" value="1"/>
</dbReference>
<keyword evidence="10" id="KW-1185">Reference proteome</keyword>
<keyword evidence="4 7" id="KW-0812">Transmembrane</keyword>
<dbReference type="PANTHER" id="PTHR23501">
    <property type="entry name" value="MAJOR FACILITATOR SUPERFAMILY"/>
    <property type="match status" value="1"/>
</dbReference>
<dbReference type="RefSeq" id="WP_136722782.1">
    <property type="nucleotide sequence ID" value="NZ_SUMC01000005.1"/>
</dbReference>
<feature type="transmembrane region" description="Helical" evidence="7">
    <location>
        <begin position="168"/>
        <end position="189"/>
    </location>
</feature>
<name>A0A4V5N0R1_9ACTN</name>
<feature type="transmembrane region" description="Helical" evidence="7">
    <location>
        <begin position="233"/>
        <end position="253"/>
    </location>
</feature>
<keyword evidence="3" id="KW-1003">Cell membrane</keyword>